<dbReference type="SMART" id="SM00389">
    <property type="entry name" value="HOX"/>
    <property type="match status" value="1"/>
</dbReference>
<reference evidence="12" key="1">
    <citation type="submission" date="2025-08" db="UniProtKB">
        <authorList>
            <consortium name="Ensembl"/>
        </authorList>
    </citation>
    <scope>IDENTIFICATION</scope>
</reference>
<dbReference type="GeneTree" id="ENSGT00940000161308"/>
<comment type="similarity">
    <text evidence="2">Belongs to the Abd-B homeobox family.</text>
</comment>
<evidence type="ECO:0000256" key="10">
    <source>
        <dbReference type="RuleBase" id="RU000682"/>
    </source>
</evidence>
<evidence type="ECO:0000256" key="3">
    <source>
        <dbReference type="ARBA" id="ARBA00022473"/>
    </source>
</evidence>
<keyword evidence="5 9" id="KW-0238">DNA-binding</keyword>
<keyword evidence="4" id="KW-0805">Transcription regulation</keyword>
<dbReference type="GO" id="GO:0000981">
    <property type="term" value="F:DNA-binding transcription factor activity, RNA polymerase II-specific"/>
    <property type="evidence" value="ECO:0007669"/>
    <property type="project" value="TreeGrafter"/>
</dbReference>
<protein>
    <submittedName>
        <fullName evidence="12">Homeobox D11</fullName>
    </submittedName>
</protein>
<proteinExistence type="inferred from homology"/>
<dbReference type="Ensembl" id="ENSLLTT00000018768.1">
    <property type="protein sequence ID" value="ENSLLTP00000018090.1"/>
    <property type="gene ID" value="ENSLLTG00000013700.1"/>
</dbReference>
<keyword evidence="8 9" id="KW-0539">Nucleus</keyword>
<evidence type="ECO:0000256" key="7">
    <source>
        <dbReference type="ARBA" id="ARBA00023163"/>
    </source>
</evidence>
<reference evidence="12" key="2">
    <citation type="submission" date="2025-09" db="UniProtKB">
        <authorList>
            <consortium name="Ensembl"/>
        </authorList>
    </citation>
    <scope>IDENTIFICATION</scope>
</reference>
<dbReference type="PANTHER" id="PTHR46092:SF2">
    <property type="entry name" value="HOMEOBOX PROTEIN HOX-D11"/>
    <property type="match status" value="1"/>
</dbReference>
<dbReference type="GO" id="GO:0005654">
    <property type="term" value="C:nucleoplasm"/>
    <property type="evidence" value="ECO:0007669"/>
    <property type="project" value="Ensembl"/>
</dbReference>
<evidence type="ECO:0000313" key="13">
    <source>
        <dbReference type="Proteomes" id="UP000694406"/>
    </source>
</evidence>
<dbReference type="InterPro" id="IPR001356">
    <property type="entry name" value="HD"/>
</dbReference>
<evidence type="ECO:0000256" key="9">
    <source>
        <dbReference type="PROSITE-ProRule" id="PRU00108"/>
    </source>
</evidence>
<evidence type="ECO:0000259" key="11">
    <source>
        <dbReference type="PROSITE" id="PS50071"/>
    </source>
</evidence>
<dbReference type="SUPFAM" id="SSF46689">
    <property type="entry name" value="Homeodomain-like"/>
    <property type="match status" value="1"/>
</dbReference>
<evidence type="ECO:0000256" key="4">
    <source>
        <dbReference type="ARBA" id="ARBA00023015"/>
    </source>
</evidence>
<gene>
    <name evidence="12" type="primary">HOXD11</name>
</gene>
<evidence type="ECO:0000256" key="2">
    <source>
        <dbReference type="ARBA" id="ARBA00006317"/>
    </source>
</evidence>
<accession>A0A8C5SGJ8</accession>
<dbReference type="Pfam" id="PF00046">
    <property type="entry name" value="Homeodomain"/>
    <property type="match status" value="1"/>
</dbReference>
<evidence type="ECO:0000256" key="5">
    <source>
        <dbReference type="ARBA" id="ARBA00023125"/>
    </source>
</evidence>
<evidence type="ECO:0000256" key="8">
    <source>
        <dbReference type="ARBA" id="ARBA00023242"/>
    </source>
</evidence>
<evidence type="ECO:0000256" key="1">
    <source>
        <dbReference type="ARBA" id="ARBA00003263"/>
    </source>
</evidence>
<dbReference type="Proteomes" id="UP000694406">
    <property type="component" value="Unplaced"/>
</dbReference>
<sequence>MSNLDNCGTHGVYLPPAYYISPSDFSAKSPFLSSRLPPAKCLPYASALPGQVAPGGEGGSNKWAYRSAYSPAYYEEVFHSGISCNRPPTGAATAVGRNGVLSAGLPQFYAPRPTEAEKESNKDLKPRPVEERCRASSHLPATAVTALLSFFLTISSTPQRSRKKRCPYTKYQIRVLEREFFSTVHQQREKTPVVQNVEPHRRQVKIWFQNRRMKEKKLNRDRMQYFTGNPYFERRSWESGEEGPSSPFIIQPDIMSTKIQRFNKTSTRAKEAIIIIHKTTTVYTANEITMLGFYQKITSGTVPKHLGCVMYQSDYAIMRASRPSKVVFAADQW</sequence>
<dbReference type="AlphaFoldDB" id="A0A8C5SGJ8"/>
<dbReference type="InterPro" id="IPR009057">
    <property type="entry name" value="Homeodomain-like_sf"/>
</dbReference>
<organism evidence="12 13">
    <name type="scientific">Laticauda laticaudata</name>
    <name type="common">Blue-ringed sea krait</name>
    <name type="synonym">Blue-lipped sea krait</name>
    <dbReference type="NCBI Taxonomy" id="8630"/>
    <lineage>
        <taxon>Eukaryota</taxon>
        <taxon>Metazoa</taxon>
        <taxon>Chordata</taxon>
        <taxon>Craniata</taxon>
        <taxon>Vertebrata</taxon>
        <taxon>Euteleostomi</taxon>
        <taxon>Lepidosauria</taxon>
        <taxon>Squamata</taxon>
        <taxon>Bifurcata</taxon>
        <taxon>Unidentata</taxon>
        <taxon>Episquamata</taxon>
        <taxon>Toxicofera</taxon>
        <taxon>Serpentes</taxon>
        <taxon>Colubroidea</taxon>
        <taxon>Elapidae</taxon>
        <taxon>Laticaudinae</taxon>
        <taxon>Laticauda</taxon>
    </lineage>
</organism>
<feature type="DNA-binding region" description="Homeobox" evidence="9">
    <location>
        <begin position="161"/>
        <end position="219"/>
    </location>
</feature>
<name>A0A8C5SGJ8_LATLA</name>
<comment type="subcellular location">
    <subcellularLocation>
        <location evidence="9 10">Nucleus</location>
    </subcellularLocation>
</comment>
<keyword evidence="3" id="KW-0217">Developmental protein</keyword>
<dbReference type="Gene3D" id="1.10.10.60">
    <property type="entry name" value="Homeodomain-like"/>
    <property type="match status" value="1"/>
</dbReference>
<dbReference type="GO" id="GO:0000978">
    <property type="term" value="F:RNA polymerase II cis-regulatory region sequence-specific DNA binding"/>
    <property type="evidence" value="ECO:0007669"/>
    <property type="project" value="TreeGrafter"/>
</dbReference>
<evidence type="ECO:0000256" key="6">
    <source>
        <dbReference type="ARBA" id="ARBA00023155"/>
    </source>
</evidence>
<keyword evidence="6 9" id="KW-0371">Homeobox</keyword>
<evidence type="ECO:0000313" key="12">
    <source>
        <dbReference type="Ensembl" id="ENSLLTP00000018090.1"/>
    </source>
</evidence>
<comment type="function">
    <text evidence="1">Sequence-specific transcription factor which is part of a developmental regulatory system that provides cells with specific positional identities on the anterior-posterior axis.</text>
</comment>
<dbReference type="PANTHER" id="PTHR46092">
    <property type="entry name" value="HOMEOBOX PROTEIN HOX-A11-RELATED"/>
    <property type="match status" value="1"/>
</dbReference>
<keyword evidence="13" id="KW-1185">Reference proteome</keyword>
<feature type="domain" description="Homeobox" evidence="11">
    <location>
        <begin position="159"/>
        <end position="218"/>
    </location>
</feature>
<keyword evidence="7" id="KW-0804">Transcription</keyword>
<dbReference type="PROSITE" id="PS50071">
    <property type="entry name" value="HOMEOBOX_2"/>
    <property type="match status" value="1"/>
</dbReference>
<dbReference type="CDD" id="cd00086">
    <property type="entry name" value="homeodomain"/>
    <property type="match status" value="1"/>
</dbReference>